<feature type="transmembrane region" description="Helical" evidence="1">
    <location>
        <begin position="224"/>
        <end position="250"/>
    </location>
</feature>
<dbReference type="Pfam" id="PF02517">
    <property type="entry name" value="Rce1-like"/>
    <property type="match status" value="1"/>
</dbReference>
<organism evidence="3 4">
    <name type="scientific">Clostridium senegalense</name>
    <dbReference type="NCBI Taxonomy" id="1465809"/>
    <lineage>
        <taxon>Bacteria</taxon>
        <taxon>Bacillati</taxon>
        <taxon>Bacillota</taxon>
        <taxon>Clostridia</taxon>
        <taxon>Eubacteriales</taxon>
        <taxon>Clostridiaceae</taxon>
        <taxon>Clostridium</taxon>
    </lineage>
</organism>
<feature type="transmembrane region" description="Helical" evidence="1">
    <location>
        <begin position="17"/>
        <end position="36"/>
    </location>
</feature>
<feature type="domain" description="CAAX prenyl protease 2/Lysostaphin resistance protein A-like" evidence="2">
    <location>
        <begin position="186"/>
        <end position="281"/>
    </location>
</feature>
<feature type="transmembrane region" description="Helical" evidence="1">
    <location>
        <begin position="48"/>
        <end position="68"/>
    </location>
</feature>
<keyword evidence="4" id="KW-1185">Reference proteome</keyword>
<feature type="transmembrane region" description="Helical" evidence="1">
    <location>
        <begin position="150"/>
        <end position="169"/>
    </location>
</feature>
<feature type="transmembrane region" description="Helical" evidence="1">
    <location>
        <begin position="120"/>
        <end position="138"/>
    </location>
</feature>
<keyword evidence="1" id="KW-0472">Membrane</keyword>
<dbReference type="AlphaFoldDB" id="A0A6M0H5U6"/>
<gene>
    <name evidence="3" type="ORF">G3M99_13755</name>
</gene>
<feature type="transmembrane region" description="Helical" evidence="1">
    <location>
        <begin position="175"/>
        <end position="195"/>
    </location>
</feature>
<dbReference type="Proteomes" id="UP000481872">
    <property type="component" value="Unassembled WGS sequence"/>
</dbReference>
<feature type="transmembrane region" description="Helical" evidence="1">
    <location>
        <begin position="262"/>
        <end position="283"/>
    </location>
</feature>
<dbReference type="RefSeq" id="WP_199870525.1">
    <property type="nucleotide sequence ID" value="NZ_JAAGPU010000028.1"/>
</dbReference>
<evidence type="ECO:0000259" key="2">
    <source>
        <dbReference type="Pfam" id="PF02517"/>
    </source>
</evidence>
<name>A0A6M0H5U6_9CLOT</name>
<keyword evidence="1" id="KW-1133">Transmembrane helix</keyword>
<accession>A0A6M0H5U6</accession>
<dbReference type="GO" id="GO:0080120">
    <property type="term" value="P:CAAX-box protein maturation"/>
    <property type="evidence" value="ECO:0007669"/>
    <property type="project" value="UniProtKB-ARBA"/>
</dbReference>
<evidence type="ECO:0000313" key="3">
    <source>
        <dbReference type="EMBL" id="NEU05897.1"/>
    </source>
</evidence>
<reference evidence="3 4" key="1">
    <citation type="submission" date="2020-02" db="EMBL/GenBank/DDBJ databases">
        <title>Genome assembly of a novel Clostridium senegalense strain.</title>
        <authorList>
            <person name="Gupta T.B."/>
            <person name="Jauregui R."/>
            <person name="Maclean P."/>
            <person name="Nawarathana A."/>
            <person name="Brightwell G."/>
        </authorList>
    </citation>
    <scope>NUCLEOTIDE SEQUENCE [LARGE SCALE GENOMIC DNA]</scope>
    <source>
        <strain evidence="3 4">AGRFS4</strain>
    </source>
</reference>
<feature type="transmembrane region" description="Helical" evidence="1">
    <location>
        <begin position="80"/>
        <end position="100"/>
    </location>
</feature>
<dbReference type="EMBL" id="JAAGPU010000028">
    <property type="protein sequence ID" value="NEU05897.1"/>
    <property type="molecule type" value="Genomic_DNA"/>
</dbReference>
<dbReference type="InterPro" id="IPR003675">
    <property type="entry name" value="Rce1/LyrA-like_dom"/>
</dbReference>
<comment type="caution">
    <text evidence="3">The sequence shown here is derived from an EMBL/GenBank/DDBJ whole genome shotgun (WGS) entry which is preliminary data.</text>
</comment>
<proteinExistence type="predicted"/>
<dbReference type="GO" id="GO:0004175">
    <property type="term" value="F:endopeptidase activity"/>
    <property type="evidence" value="ECO:0007669"/>
    <property type="project" value="UniProtKB-ARBA"/>
</dbReference>
<evidence type="ECO:0000256" key="1">
    <source>
        <dbReference type="SAM" id="Phobius"/>
    </source>
</evidence>
<keyword evidence="3" id="KW-0482">Metalloprotease</keyword>
<keyword evidence="1" id="KW-0812">Transmembrane</keyword>
<keyword evidence="3" id="KW-0378">Hydrolase</keyword>
<dbReference type="GO" id="GO:0006508">
    <property type="term" value="P:proteolysis"/>
    <property type="evidence" value="ECO:0007669"/>
    <property type="project" value="UniProtKB-KW"/>
</dbReference>
<keyword evidence="3" id="KW-0645">Protease</keyword>
<sequence>MKTKNSNKFLNDGVKEIFFIIIIFIVYVIYCINISYSKDEIILKVLSSGVPVIINIILVTLLFKVNFIKENKKIYADKKALISFTILYLMNIIYNLYIFSSNSINYIDLKEYLIKFLPKQILMFLIVIIIMKFTKCSIKNFKFKANAKEIFLVLLLSVVMFLFNLVVYGSNGINIYIISNGVTILMFNIIQGFFVPALIEEILFRGLLISGLKGFSINDESVNIIQSIIFAITHFFMYISMGWIGMLGMSNQALIGFLLGKIYLKTGSITICALCHVLINTLYSII</sequence>
<protein>
    <submittedName>
        <fullName evidence="3">CPBP family intramembrane metalloprotease</fullName>
    </submittedName>
</protein>
<evidence type="ECO:0000313" key="4">
    <source>
        <dbReference type="Proteomes" id="UP000481872"/>
    </source>
</evidence>
<dbReference type="GO" id="GO:0008237">
    <property type="term" value="F:metallopeptidase activity"/>
    <property type="evidence" value="ECO:0007669"/>
    <property type="project" value="UniProtKB-KW"/>
</dbReference>